<dbReference type="GO" id="GO:0003964">
    <property type="term" value="F:RNA-directed DNA polymerase activity"/>
    <property type="evidence" value="ECO:0007669"/>
    <property type="project" value="UniProtKB-EC"/>
</dbReference>
<dbReference type="SUPFAM" id="SSF56672">
    <property type="entry name" value="DNA/RNA polymerases"/>
    <property type="match status" value="1"/>
</dbReference>
<dbReference type="InterPro" id="IPR001584">
    <property type="entry name" value="Integrase_cat-core"/>
</dbReference>
<dbReference type="InterPro" id="IPR036397">
    <property type="entry name" value="RNaseH_sf"/>
</dbReference>
<dbReference type="Proteomes" id="UP001458880">
    <property type="component" value="Unassembled WGS sequence"/>
</dbReference>
<sequence>MELNPANFQPFRQVVTNSIRVPVNIEQGQVLIHETKVGSIVIPESISHAKKGICVIPLEKEHKVEINFCTQLDVEPLTNFETSNLQSEPAQISIASALRTEHLNPEEKYKIINLCNQYKDIFYSENSDLTFTNAVKHEIRTTDNDPVYCKSFRYPYHLKTEIQNQIQKLLDNKDPKPNTKAPRQQDYSSQYLSVQLTCLDSPEKTGRKRSRLVRWRLKLEEFQYNVTYKKSSRLVRWRLKLEEFQYNVTYKKGKENVEADALSRIEINTREAIAEDDLDLLSILPNALSRIEINTREAIAEDDLDLLSILPNVDLAEELPLDDCDEILDDCDEILGNPDRDDGSDITTHTSAENPICAIPISDKPVNHYCAIPISDKPVNHYVNRIIIKLGDQHDVKYKKIFSKHNYTLTKHNYTLTVRRGHELQNLSEGLKQIIDPKHLYGIYFYHKELEPKFIKICQHLFDNTVKLVKSNILAEDVDNTERQSKIIHEYHSANHNGISETYNQLKSKSERQSKIIHEYHSANHNGISETYNQLKSKYYWSDMKTKINKIINECETCLVAKYERNPYKAPFSGPMLSKKPFDVVHIDVFAFEGHKFLTIIDLFSKYTQAYYVQDLTAITILNKLRHYFSHHIRHYFSHHNYPRKIVCDAGKEFKNHIFQEYCSLFKIDLHYTTHYNSSSNSPIERKTTSSRSTAAYSKSICITPHIITAAQIPQ</sequence>
<feature type="domain" description="Integrase catalytic" evidence="2">
    <location>
        <begin position="571"/>
        <end position="686"/>
    </location>
</feature>
<dbReference type="Gene3D" id="3.30.420.10">
    <property type="entry name" value="Ribonuclease H-like superfamily/Ribonuclease H"/>
    <property type="match status" value="1"/>
</dbReference>
<dbReference type="EMBL" id="JASPKY010000860">
    <property type="protein sequence ID" value="KAK9680888.1"/>
    <property type="molecule type" value="Genomic_DNA"/>
</dbReference>
<gene>
    <name evidence="3" type="ORF">QE152_g38750</name>
</gene>
<evidence type="ECO:0000256" key="1">
    <source>
        <dbReference type="ARBA" id="ARBA00012493"/>
    </source>
</evidence>
<dbReference type="InterPro" id="IPR043502">
    <property type="entry name" value="DNA/RNA_pol_sf"/>
</dbReference>
<dbReference type="Pfam" id="PF17921">
    <property type="entry name" value="Integrase_H2C2"/>
    <property type="match status" value="1"/>
</dbReference>
<dbReference type="GO" id="GO:0042575">
    <property type="term" value="C:DNA polymerase complex"/>
    <property type="evidence" value="ECO:0007669"/>
    <property type="project" value="UniProtKB-ARBA"/>
</dbReference>
<protein>
    <recommendedName>
        <fullName evidence="1">RNA-directed DNA polymerase</fullName>
        <ecNumber evidence="1">2.7.7.49</ecNumber>
    </recommendedName>
</protein>
<dbReference type="GO" id="GO:0003676">
    <property type="term" value="F:nucleic acid binding"/>
    <property type="evidence" value="ECO:0007669"/>
    <property type="project" value="InterPro"/>
</dbReference>
<evidence type="ECO:0000313" key="4">
    <source>
        <dbReference type="Proteomes" id="UP001458880"/>
    </source>
</evidence>
<dbReference type="PANTHER" id="PTHR37984:SF5">
    <property type="entry name" value="PROTEIN NYNRIN-LIKE"/>
    <property type="match status" value="1"/>
</dbReference>
<dbReference type="InterPro" id="IPR012337">
    <property type="entry name" value="RNaseH-like_sf"/>
</dbReference>
<dbReference type="Gene3D" id="1.10.340.70">
    <property type="match status" value="1"/>
</dbReference>
<evidence type="ECO:0000259" key="2">
    <source>
        <dbReference type="PROSITE" id="PS50994"/>
    </source>
</evidence>
<keyword evidence="4" id="KW-1185">Reference proteome</keyword>
<comment type="caution">
    <text evidence="3">The sequence shown here is derived from an EMBL/GenBank/DDBJ whole genome shotgun (WGS) entry which is preliminary data.</text>
</comment>
<dbReference type="GO" id="GO:0015074">
    <property type="term" value="P:DNA integration"/>
    <property type="evidence" value="ECO:0007669"/>
    <property type="project" value="InterPro"/>
</dbReference>
<dbReference type="AlphaFoldDB" id="A0AAW1HVI4"/>
<name>A0AAW1HVI4_POPJA</name>
<accession>A0AAW1HVI4</accession>
<proteinExistence type="predicted"/>
<dbReference type="InterPro" id="IPR050951">
    <property type="entry name" value="Retrovirus_Pol_polyprotein"/>
</dbReference>
<dbReference type="SUPFAM" id="SSF53098">
    <property type="entry name" value="Ribonuclease H-like"/>
    <property type="match status" value="1"/>
</dbReference>
<evidence type="ECO:0000313" key="3">
    <source>
        <dbReference type="EMBL" id="KAK9680888.1"/>
    </source>
</evidence>
<organism evidence="3 4">
    <name type="scientific">Popillia japonica</name>
    <name type="common">Japanese beetle</name>
    <dbReference type="NCBI Taxonomy" id="7064"/>
    <lineage>
        <taxon>Eukaryota</taxon>
        <taxon>Metazoa</taxon>
        <taxon>Ecdysozoa</taxon>
        <taxon>Arthropoda</taxon>
        <taxon>Hexapoda</taxon>
        <taxon>Insecta</taxon>
        <taxon>Pterygota</taxon>
        <taxon>Neoptera</taxon>
        <taxon>Endopterygota</taxon>
        <taxon>Coleoptera</taxon>
        <taxon>Polyphaga</taxon>
        <taxon>Scarabaeiformia</taxon>
        <taxon>Scarabaeidae</taxon>
        <taxon>Rutelinae</taxon>
        <taxon>Popillia</taxon>
    </lineage>
</organism>
<dbReference type="PROSITE" id="PS50994">
    <property type="entry name" value="INTEGRASE"/>
    <property type="match status" value="1"/>
</dbReference>
<dbReference type="PANTHER" id="PTHR37984">
    <property type="entry name" value="PROTEIN CBG26694"/>
    <property type="match status" value="1"/>
</dbReference>
<dbReference type="EC" id="2.7.7.49" evidence="1"/>
<dbReference type="InterPro" id="IPR041588">
    <property type="entry name" value="Integrase_H2C2"/>
</dbReference>
<reference evidence="3 4" key="1">
    <citation type="journal article" date="2024" name="BMC Genomics">
        <title>De novo assembly and annotation of Popillia japonica's genome with initial clues to its potential as an invasive pest.</title>
        <authorList>
            <person name="Cucini C."/>
            <person name="Boschi S."/>
            <person name="Funari R."/>
            <person name="Cardaioli E."/>
            <person name="Iannotti N."/>
            <person name="Marturano G."/>
            <person name="Paoli F."/>
            <person name="Bruttini M."/>
            <person name="Carapelli A."/>
            <person name="Frati F."/>
            <person name="Nardi F."/>
        </authorList>
    </citation>
    <scope>NUCLEOTIDE SEQUENCE [LARGE SCALE GENOMIC DNA]</scope>
    <source>
        <strain evidence="3">DMR45628</strain>
    </source>
</reference>